<sequence>MVVKKKAPAKKAPAKKAPAKKPAAKKPAVTKAVAKKAAPKKAAPKKVAVKKVAAKKVVAKKVVAKKVVAKAPAKAAAKPAAAKLAPMKTTAVSGKSMTKTQIVEELMAATGLQRKEINAVLDNLSTLVERHVKKRSVGKFVLPGLLQIKTVKKPARKAQKNVPNPFRPGETMDVAAKPASTAVKVLPLKKLKDMAK</sequence>
<evidence type="ECO:0000313" key="6">
    <source>
        <dbReference type="Proteomes" id="UP000298133"/>
    </source>
</evidence>
<proteinExistence type="inferred from homology"/>
<dbReference type="Pfam" id="PF00216">
    <property type="entry name" value="Bac_DNA_binding"/>
    <property type="match status" value="1"/>
</dbReference>
<evidence type="ECO:0000256" key="3">
    <source>
        <dbReference type="RuleBase" id="RU003939"/>
    </source>
</evidence>
<keyword evidence="6" id="KW-1185">Reference proteome</keyword>
<organism evidence="5 6">
    <name type="scientific">Gammaproteobacteria bacterium LSUCC0057</name>
    <dbReference type="NCBI Taxonomy" id="2559237"/>
    <lineage>
        <taxon>Bacteria</taxon>
        <taxon>Pseudomonadati</taxon>
        <taxon>Pseudomonadota</taxon>
        <taxon>Gammaproteobacteria</taxon>
        <taxon>Cellvibrionales</taxon>
        <taxon>Porticoccaceae</taxon>
        <taxon>SAR92 clade</taxon>
    </lineage>
</organism>
<name>A0A4Y8ULC7_9GAMM</name>
<keyword evidence="2" id="KW-0238">DNA-binding</keyword>
<feature type="compositionally biased region" description="Basic residues" evidence="4">
    <location>
        <begin position="1"/>
        <end position="24"/>
    </location>
</feature>
<dbReference type="OrthoDB" id="331625at2"/>
<dbReference type="GO" id="GO:0003677">
    <property type="term" value="F:DNA binding"/>
    <property type="evidence" value="ECO:0007669"/>
    <property type="project" value="UniProtKB-KW"/>
</dbReference>
<reference evidence="5 6" key="1">
    <citation type="submission" date="2019-03" db="EMBL/GenBank/DDBJ databases">
        <title>Draft genome of Gammaproteobacteria bacterium LSUCC0057, a member of the SAR92 clade.</title>
        <authorList>
            <person name="Lanclos V.C."/>
            <person name="Doiron C."/>
            <person name="Henson M.W."/>
            <person name="Thrash J.C."/>
        </authorList>
    </citation>
    <scope>NUCLEOTIDE SEQUENCE [LARGE SCALE GENOMIC DNA]</scope>
    <source>
        <strain evidence="5 6">LSUCC0057</strain>
    </source>
</reference>
<dbReference type="GO" id="GO:0030527">
    <property type="term" value="F:structural constituent of chromatin"/>
    <property type="evidence" value="ECO:0007669"/>
    <property type="project" value="InterPro"/>
</dbReference>
<evidence type="ECO:0000256" key="4">
    <source>
        <dbReference type="SAM" id="MobiDB-lite"/>
    </source>
</evidence>
<evidence type="ECO:0000256" key="1">
    <source>
        <dbReference type="ARBA" id="ARBA00010529"/>
    </source>
</evidence>
<comment type="similarity">
    <text evidence="1 3">Belongs to the bacterial histone-like protein family.</text>
</comment>
<gene>
    <name evidence="5" type="ORF">E3W66_03705</name>
</gene>
<accession>A0A4Y8ULC7</accession>
<dbReference type="CDD" id="cd13834">
    <property type="entry name" value="HU_like"/>
    <property type="match status" value="1"/>
</dbReference>
<dbReference type="Proteomes" id="UP000298133">
    <property type="component" value="Unassembled WGS sequence"/>
</dbReference>
<dbReference type="AlphaFoldDB" id="A0A4Y8ULC7"/>
<evidence type="ECO:0000313" key="5">
    <source>
        <dbReference type="EMBL" id="TFH69051.1"/>
    </source>
</evidence>
<dbReference type="SUPFAM" id="SSF47729">
    <property type="entry name" value="IHF-like DNA-binding proteins"/>
    <property type="match status" value="1"/>
</dbReference>
<dbReference type="SMART" id="SM00411">
    <property type="entry name" value="BHL"/>
    <property type="match status" value="1"/>
</dbReference>
<protein>
    <recommendedName>
        <fullName evidence="7">Integration host factor</fullName>
    </recommendedName>
</protein>
<dbReference type="InterPro" id="IPR010992">
    <property type="entry name" value="IHF-like_DNA-bd_dom_sf"/>
</dbReference>
<feature type="region of interest" description="Disordered" evidence="4">
    <location>
        <begin position="153"/>
        <end position="173"/>
    </location>
</feature>
<evidence type="ECO:0008006" key="7">
    <source>
        <dbReference type="Google" id="ProtNLM"/>
    </source>
</evidence>
<comment type="caution">
    <text evidence="5">The sequence shown here is derived from an EMBL/GenBank/DDBJ whole genome shotgun (WGS) entry which is preliminary data.</text>
</comment>
<dbReference type="EMBL" id="SPIA01000001">
    <property type="protein sequence ID" value="TFH69051.1"/>
    <property type="molecule type" value="Genomic_DNA"/>
</dbReference>
<evidence type="ECO:0000256" key="2">
    <source>
        <dbReference type="ARBA" id="ARBA00023125"/>
    </source>
</evidence>
<feature type="region of interest" description="Disordered" evidence="4">
    <location>
        <begin position="1"/>
        <end position="41"/>
    </location>
</feature>
<dbReference type="InterPro" id="IPR000119">
    <property type="entry name" value="Hist_DNA-bd"/>
</dbReference>
<dbReference type="Gene3D" id="4.10.520.10">
    <property type="entry name" value="IHF-like DNA-binding proteins"/>
    <property type="match status" value="1"/>
</dbReference>